<dbReference type="InterPro" id="IPR050980">
    <property type="entry name" value="2C_sensor_his_kinase"/>
</dbReference>
<evidence type="ECO:0000256" key="8">
    <source>
        <dbReference type="ARBA" id="ARBA00023012"/>
    </source>
</evidence>
<dbReference type="BioCyc" id="HAUR316274:GHYA-1183-MONOMER"/>
<dbReference type="InterPro" id="IPR005467">
    <property type="entry name" value="His_kinase_dom"/>
</dbReference>
<dbReference type="AlphaFoldDB" id="A9B0T9"/>
<feature type="transmembrane region" description="Helical" evidence="9">
    <location>
        <begin position="116"/>
        <end position="147"/>
    </location>
</feature>
<dbReference type="GO" id="GO:0000155">
    <property type="term" value="F:phosphorelay sensor kinase activity"/>
    <property type="evidence" value="ECO:0007669"/>
    <property type="project" value="InterPro"/>
</dbReference>
<gene>
    <name evidence="11" type="ordered locus">Haur_1161</name>
</gene>
<dbReference type="PANTHER" id="PTHR44936:SF9">
    <property type="entry name" value="SENSOR PROTEIN CREC"/>
    <property type="match status" value="1"/>
</dbReference>
<keyword evidence="9" id="KW-0812">Transmembrane</keyword>
<dbReference type="Gene3D" id="1.10.287.130">
    <property type="match status" value="1"/>
</dbReference>
<comment type="catalytic activity">
    <reaction evidence="1">
        <text>ATP + protein L-histidine = ADP + protein N-phospho-L-histidine.</text>
        <dbReference type="EC" id="2.7.13.3"/>
    </reaction>
</comment>
<keyword evidence="8" id="KW-0902">Two-component regulatory system</keyword>
<dbReference type="Gene3D" id="3.30.565.10">
    <property type="entry name" value="Histidine kinase-like ATPase, C-terminal domain"/>
    <property type="match status" value="1"/>
</dbReference>
<feature type="transmembrane region" description="Helical" evidence="9">
    <location>
        <begin position="35"/>
        <end position="56"/>
    </location>
</feature>
<evidence type="ECO:0000256" key="9">
    <source>
        <dbReference type="SAM" id="Phobius"/>
    </source>
</evidence>
<dbReference type="EMBL" id="CP000875">
    <property type="protein sequence ID" value="ABX03809.1"/>
    <property type="molecule type" value="Genomic_DNA"/>
</dbReference>
<dbReference type="eggNOG" id="COG2205">
    <property type="taxonomic scope" value="Bacteria"/>
</dbReference>
<comment type="subcellular location">
    <subcellularLocation>
        <location evidence="2">Cell membrane</location>
        <topology evidence="2">Multi-pass membrane protein</topology>
    </subcellularLocation>
</comment>
<name>A9B0T9_HERA2</name>
<keyword evidence="5" id="KW-0597">Phosphoprotein</keyword>
<accession>A9B0T9</accession>
<dbReference type="InterPro" id="IPR003594">
    <property type="entry name" value="HATPase_dom"/>
</dbReference>
<dbReference type="Proteomes" id="UP000000787">
    <property type="component" value="Chromosome"/>
</dbReference>
<evidence type="ECO:0000259" key="10">
    <source>
        <dbReference type="PROSITE" id="PS50109"/>
    </source>
</evidence>
<dbReference type="InterPro" id="IPR036890">
    <property type="entry name" value="HATPase_C_sf"/>
</dbReference>
<evidence type="ECO:0000256" key="2">
    <source>
        <dbReference type="ARBA" id="ARBA00004651"/>
    </source>
</evidence>
<dbReference type="STRING" id="316274.Haur_1161"/>
<keyword evidence="12" id="KW-1185">Reference proteome</keyword>
<evidence type="ECO:0000256" key="5">
    <source>
        <dbReference type="ARBA" id="ARBA00022553"/>
    </source>
</evidence>
<keyword evidence="9" id="KW-1133">Transmembrane helix</keyword>
<dbReference type="Pfam" id="PF02518">
    <property type="entry name" value="HATPase_c"/>
    <property type="match status" value="1"/>
</dbReference>
<dbReference type="SUPFAM" id="SSF55874">
    <property type="entry name" value="ATPase domain of HSP90 chaperone/DNA topoisomerase II/histidine kinase"/>
    <property type="match status" value="1"/>
</dbReference>
<proteinExistence type="predicted"/>
<dbReference type="SMART" id="SM00387">
    <property type="entry name" value="HATPase_c"/>
    <property type="match status" value="1"/>
</dbReference>
<dbReference type="PANTHER" id="PTHR44936">
    <property type="entry name" value="SENSOR PROTEIN CREC"/>
    <property type="match status" value="1"/>
</dbReference>
<keyword evidence="4" id="KW-1003">Cell membrane</keyword>
<evidence type="ECO:0000256" key="4">
    <source>
        <dbReference type="ARBA" id="ARBA00022475"/>
    </source>
</evidence>
<dbReference type="SMART" id="SM00388">
    <property type="entry name" value="HisKA"/>
    <property type="match status" value="1"/>
</dbReference>
<dbReference type="EC" id="2.7.13.3" evidence="3"/>
<dbReference type="InterPro" id="IPR036097">
    <property type="entry name" value="HisK_dim/P_sf"/>
</dbReference>
<organism evidence="11 12">
    <name type="scientific">Herpetosiphon aurantiacus (strain ATCC 23779 / DSM 785 / 114-95)</name>
    <dbReference type="NCBI Taxonomy" id="316274"/>
    <lineage>
        <taxon>Bacteria</taxon>
        <taxon>Bacillati</taxon>
        <taxon>Chloroflexota</taxon>
        <taxon>Chloroflexia</taxon>
        <taxon>Herpetosiphonales</taxon>
        <taxon>Herpetosiphonaceae</taxon>
        <taxon>Herpetosiphon</taxon>
    </lineage>
</organism>
<keyword evidence="6" id="KW-0808">Transferase</keyword>
<sequence>MLKTIINRAKNHADPAIVVHYQHLLEHNKRRLIEWIMLLAGGLALPFTLVLIVAVANHQQPSSVLVLHLTRSLLNPLLVWWLLQRKQINWAWHSTMVFAMAHNTVLAYVMHLPNVIIVELFALAGFAVVMPFWQVLAYIGGLIGLNYCFAGQFIVLNEWALVMIVVLSIVLMCSTIGFVSRQTLWHASQQHSQTAELVQQQSSMQQQLHDLQTHVQQLSLLKHDLRQPLKSVQGLLQGLAFEQPSTHSTIQPALAATQRVERQLNNLLDQARQQLGRQRASLEIIDVQHCLGQLQPAISGLAAYYSEPIVKVQLEIDAGSVIVADREQFERALFNLLDNSLSRCHHEVRISSYRSEQNVIIEVRDDGAGMHQALRTALNQADFSAIKQGLGLKQVQQMLTQAQAWLHVPDVAIGCTLQLHFPQATQ</sequence>
<feature type="transmembrane region" description="Helical" evidence="9">
    <location>
        <begin position="159"/>
        <end position="179"/>
    </location>
</feature>
<dbReference type="PROSITE" id="PS50109">
    <property type="entry name" value="HIS_KIN"/>
    <property type="match status" value="1"/>
</dbReference>
<feature type="transmembrane region" description="Helical" evidence="9">
    <location>
        <begin position="62"/>
        <end position="83"/>
    </location>
</feature>
<dbReference type="InterPro" id="IPR003661">
    <property type="entry name" value="HisK_dim/P_dom"/>
</dbReference>
<evidence type="ECO:0000313" key="12">
    <source>
        <dbReference type="Proteomes" id="UP000000787"/>
    </source>
</evidence>
<protein>
    <recommendedName>
        <fullName evidence="3">histidine kinase</fullName>
        <ecNumber evidence="3">2.7.13.3</ecNumber>
    </recommendedName>
</protein>
<evidence type="ECO:0000256" key="3">
    <source>
        <dbReference type="ARBA" id="ARBA00012438"/>
    </source>
</evidence>
<keyword evidence="7 11" id="KW-0418">Kinase</keyword>
<evidence type="ECO:0000256" key="6">
    <source>
        <dbReference type="ARBA" id="ARBA00022679"/>
    </source>
</evidence>
<evidence type="ECO:0000313" key="11">
    <source>
        <dbReference type="EMBL" id="ABX03809.1"/>
    </source>
</evidence>
<evidence type="ECO:0000256" key="7">
    <source>
        <dbReference type="ARBA" id="ARBA00022777"/>
    </source>
</evidence>
<keyword evidence="9" id="KW-0472">Membrane</keyword>
<evidence type="ECO:0000256" key="1">
    <source>
        <dbReference type="ARBA" id="ARBA00000085"/>
    </source>
</evidence>
<dbReference type="Pfam" id="PF00512">
    <property type="entry name" value="HisKA"/>
    <property type="match status" value="1"/>
</dbReference>
<feature type="domain" description="Histidine kinase" evidence="10">
    <location>
        <begin position="220"/>
        <end position="425"/>
    </location>
</feature>
<dbReference type="SUPFAM" id="SSF47384">
    <property type="entry name" value="Homodimeric domain of signal transducing histidine kinase"/>
    <property type="match status" value="1"/>
</dbReference>
<reference evidence="11 12" key="1">
    <citation type="journal article" date="2011" name="Stand. Genomic Sci.">
        <title>Complete genome sequence of the filamentous gliding predatory bacterium Herpetosiphon aurantiacus type strain (114-95(T)).</title>
        <authorList>
            <person name="Kiss H."/>
            <person name="Nett M."/>
            <person name="Domin N."/>
            <person name="Martin K."/>
            <person name="Maresca J.A."/>
            <person name="Copeland A."/>
            <person name="Lapidus A."/>
            <person name="Lucas S."/>
            <person name="Berry K.W."/>
            <person name="Glavina Del Rio T."/>
            <person name="Dalin E."/>
            <person name="Tice H."/>
            <person name="Pitluck S."/>
            <person name="Richardson P."/>
            <person name="Bruce D."/>
            <person name="Goodwin L."/>
            <person name="Han C."/>
            <person name="Detter J.C."/>
            <person name="Schmutz J."/>
            <person name="Brettin T."/>
            <person name="Land M."/>
            <person name="Hauser L."/>
            <person name="Kyrpides N.C."/>
            <person name="Ivanova N."/>
            <person name="Goker M."/>
            <person name="Woyke T."/>
            <person name="Klenk H.P."/>
            <person name="Bryant D.A."/>
        </authorList>
    </citation>
    <scope>NUCLEOTIDE SEQUENCE [LARGE SCALE GENOMIC DNA]</scope>
    <source>
        <strain evidence="12">ATCC 23779 / DSM 785 / 114-95</strain>
    </source>
</reference>
<feature type="transmembrane region" description="Helical" evidence="9">
    <location>
        <begin position="90"/>
        <end position="110"/>
    </location>
</feature>
<dbReference type="InParanoid" id="A9B0T9"/>
<dbReference type="HOGENOM" id="CLU_643678_0_0_0"/>
<dbReference type="CDD" id="cd00082">
    <property type="entry name" value="HisKA"/>
    <property type="match status" value="1"/>
</dbReference>
<dbReference type="KEGG" id="hau:Haur_1161"/>
<dbReference type="GO" id="GO:0005886">
    <property type="term" value="C:plasma membrane"/>
    <property type="evidence" value="ECO:0007669"/>
    <property type="project" value="UniProtKB-SubCell"/>
</dbReference>